<feature type="transmembrane region" description="Helical" evidence="1">
    <location>
        <begin position="79"/>
        <end position="99"/>
    </location>
</feature>
<accession>A0ABP0MQB2</accession>
<evidence type="ECO:0000313" key="2">
    <source>
        <dbReference type="EMBL" id="CAK9052907.1"/>
    </source>
</evidence>
<protein>
    <submittedName>
        <fullName evidence="2">Uncharacterized protein</fullName>
    </submittedName>
</protein>
<sequence>MVAWRCGAFECLNVSRVKESKDDEHRSLNEMTRELMLELLAIVSMGVPALGGLGLGYFIVHLPEYYRSRNAYKELPMLFWIGVIGTILDHMNLLSYMFIFEQATDGKGLYIYDGIGPISPNCDQLACMVFVLTLRSIHAKDKVRNEKNRQRIELGYIRKADHKHSDKVNCVRWVWWCLIPLPLAILRFLVSLILVCVAIDLHGHDPTSWTFLSSFLSARVLSGIGLFIVLKDMFQQIFKQLDHIEKKLDVMNDVAKTLPHPFADEAETEGLEYTWHFLGPEETEDIEEYAYTSGVALRGMQSMEPRQDRRGRRDTVCIDMPKMGETVTHMPSLIEWKEASCQDWLKRWHYIRTTFLDEQFSLDAILGMCVLTMLFCALQLGASWLCFDPHQSNFTYQGLHSAMAIAFTVAFGAIFMYLSRVCIKVNELFQKILKQLDELSSRTWREKGYEHFQIMQDFKATIEAGGSPHTLLGYTLTWRLVFSILAPLLAPTLAHIKPLFEGAQHNVHDMVWNSTELIRASRDAEYWIKELANMSHLQELVST</sequence>
<gene>
    <name evidence="2" type="ORF">CCMP2556_LOCUS26650</name>
</gene>
<feature type="transmembrane region" description="Helical" evidence="1">
    <location>
        <begin position="402"/>
        <end position="423"/>
    </location>
</feature>
<evidence type="ECO:0000256" key="1">
    <source>
        <dbReference type="SAM" id="Phobius"/>
    </source>
</evidence>
<comment type="caution">
    <text evidence="2">The sequence shown here is derived from an EMBL/GenBank/DDBJ whole genome shotgun (WGS) entry which is preliminary data.</text>
</comment>
<keyword evidence="1" id="KW-0812">Transmembrane</keyword>
<feature type="transmembrane region" description="Helical" evidence="1">
    <location>
        <begin position="211"/>
        <end position="230"/>
    </location>
</feature>
<feature type="transmembrane region" description="Helical" evidence="1">
    <location>
        <begin position="173"/>
        <end position="199"/>
    </location>
</feature>
<reference evidence="2 3" key="1">
    <citation type="submission" date="2024-02" db="EMBL/GenBank/DDBJ databases">
        <authorList>
            <person name="Chen Y."/>
            <person name="Shah S."/>
            <person name="Dougan E. K."/>
            <person name="Thang M."/>
            <person name="Chan C."/>
        </authorList>
    </citation>
    <scope>NUCLEOTIDE SEQUENCE [LARGE SCALE GENOMIC DNA]</scope>
</reference>
<feature type="transmembrane region" description="Helical" evidence="1">
    <location>
        <begin position="360"/>
        <end position="382"/>
    </location>
</feature>
<keyword evidence="1" id="KW-1133">Transmembrane helix</keyword>
<organism evidence="2 3">
    <name type="scientific">Durusdinium trenchii</name>
    <dbReference type="NCBI Taxonomy" id="1381693"/>
    <lineage>
        <taxon>Eukaryota</taxon>
        <taxon>Sar</taxon>
        <taxon>Alveolata</taxon>
        <taxon>Dinophyceae</taxon>
        <taxon>Suessiales</taxon>
        <taxon>Symbiodiniaceae</taxon>
        <taxon>Durusdinium</taxon>
    </lineage>
</organism>
<keyword evidence="1" id="KW-0472">Membrane</keyword>
<dbReference type="Proteomes" id="UP001642484">
    <property type="component" value="Unassembled WGS sequence"/>
</dbReference>
<evidence type="ECO:0000313" key="3">
    <source>
        <dbReference type="Proteomes" id="UP001642484"/>
    </source>
</evidence>
<dbReference type="EMBL" id="CAXAMN010018724">
    <property type="protein sequence ID" value="CAK9052907.1"/>
    <property type="molecule type" value="Genomic_DNA"/>
</dbReference>
<feature type="transmembrane region" description="Helical" evidence="1">
    <location>
        <begin position="35"/>
        <end position="59"/>
    </location>
</feature>
<keyword evidence="3" id="KW-1185">Reference proteome</keyword>
<name>A0ABP0MQB2_9DINO</name>
<proteinExistence type="predicted"/>